<feature type="transmembrane region" description="Helical" evidence="9">
    <location>
        <begin position="181"/>
        <end position="202"/>
    </location>
</feature>
<keyword evidence="5 9" id="KW-0812">Transmembrane</keyword>
<evidence type="ECO:0000256" key="3">
    <source>
        <dbReference type="ARBA" id="ARBA00022448"/>
    </source>
</evidence>
<dbReference type="PANTHER" id="PTHR48022">
    <property type="entry name" value="PLASTIDIC GLUCOSE TRANSPORTER 4"/>
    <property type="match status" value="1"/>
</dbReference>
<evidence type="ECO:0000259" key="10">
    <source>
        <dbReference type="PROSITE" id="PS50850"/>
    </source>
</evidence>
<feature type="transmembrane region" description="Helical" evidence="9">
    <location>
        <begin position="374"/>
        <end position="394"/>
    </location>
</feature>
<evidence type="ECO:0000256" key="8">
    <source>
        <dbReference type="RuleBase" id="RU003346"/>
    </source>
</evidence>
<dbReference type="Proteomes" id="UP000094112">
    <property type="component" value="Unassembled WGS sequence"/>
</dbReference>
<feature type="transmembrane region" description="Helical" evidence="9">
    <location>
        <begin position="429"/>
        <end position="453"/>
    </location>
</feature>
<keyword evidence="7 9" id="KW-0472">Membrane</keyword>
<dbReference type="PROSITE" id="PS50850">
    <property type="entry name" value="MFS"/>
    <property type="match status" value="1"/>
</dbReference>
<feature type="transmembrane region" description="Helical" evidence="9">
    <location>
        <begin position="157"/>
        <end position="175"/>
    </location>
</feature>
<dbReference type="OrthoDB" id="6612291at2759"/>
<dbReference type="NCBIfam" id="TIGR00879">
    <property type="entry name" value="SP"/>
    <property type="match status" value="1"/>
</dbReference>
<protein>
    <recommendedName>
        <fullName evidence="10">Major facilitator superfamily (MFS) profile domain-containing protein</fullName>
    </recommendedName>
</protein>
<dbReference type="STRING" id="683960.A0A1E3P0J6"/>
<dbReference type="InterPro" id="IPR020846">
    <property type="entry name" value="MFS_dom"/>
</dbReference>
<evidence type="ECO:0000256" key="7">
    <source>
        <dbReference type="ARBA" id="ARBA00023136"/>
    </source>
</evidence>
<feature type="transmembrane region" description="Helical" evidence="9">
    <location>
        <begin position="474"/>
        <end position="491"/>
    </location>
</feature>
<dbReference type="InterPro" id="IPR003663">
    <property type="entry name" value="Sugar/inositol_transpt"/>
</dbReference>
<feature type="domain" description="Major facilitator superfamily (MFS) profile" evidence="10">
    <location>
        <begin position="78"/>
        <end position="525"/>
    </location>
</feature>
<dbReference type="EMBL" id="KV454211">
    <property type="protein sequence ID" value="ODQ58996.1"/>
    <property type="molecule type" value="Genomic_DNA"/>
</dbReference>
<dbReference type="GO" id="GO:0016020">
    <property type="term" value="C:membrane"/>
    <property type="evidence" value="ECO:0007669"/>
    <property type="project" value="UniProtKB-SubCell"/>
</dbReference>
<feature type="transmembrane region" description="Helical" evidence="9">
    <location>
        <begin position="214"/>
        <end position="237"/>
    </location>
</feature>
<dbReference type="GO" id="GO:0005351">
    <property type="term" value="F:carbohydrate:proton symporter activity"/>
    <property type="evidence" value="ECO:0007669"/>
    <property type="project" value="TreeGrafter"/>
</dbReference>
<evidence type="ECO:0000256" key="6">
    <source>
        <dbReference type="ARBA" id="ARBA00022989"/>
    </source>
</evidence>
<evidence type="ECO:0000256" key="9">
    <source>
        <dbReference type="SAM" id="Phobius"/>
    </source>
</evidence>
<evidence type="ECO:0000256" key="1">
    <source>
        <dbReference type="ARBA" id="ARBA00004141"/>
    </source>
</evidence>
<feature type="transmembrane region" description="Helical" evidence="9">
    <location>
        <begin position="340"/>
        <end position="362"/>
    </location>
</feature>
<feature type="transmembrane region" description="Helical" evidence="9">
    <location>
        <begin position="401"/>
        <end position="423"/>
    </location>
</feature>
<evidence type="ECO:0000256" key="2">
    <source>
        <dbReference type="ARBA" id="ARBA00010992"/>
    </source>
</evidence>
<evidence type="ECO:0000256" key="5">
    <source>
        <dbReference type="ARBA" id="ARBA00022692"/>
    </source>
</evidence>
<feature type="transmembrane region" description="Helical" evidence="9">
    <location>
        <begin position="503"/>
        <end position="519"/>
    </location>
</feature>
<evidence type="ECO:0000313" key="11">
    <source>
        <dbReference type="EMBL" id="ODQ58996.1"/>
    </source>
</evidence>
<feature type="transmembrane region" description="Helical" evidence="9">
    <location>
        <begin position="129"/>
        <end position="148"/>
    </location>
</feature>
<keyword evidence="6 9" id="KW-1133">Transmembrane helix</keyword>
<dbReference type="AlphaFoldDB" id="A0A1E3P0J6"/>
<comment type="subcellular location">
    <subcellularLocation>
        <location evidence="1">Membrane</location>
        <topology evidence="1">Multi-pass membrane protein</topology>
    </subcellularLocation>
</comment>
<gene>
    <name evidence="11" type="ORF">WICANDRAFT_31902</name>
</gene>
<dbReference type="InterPro" id="IPR050360">
    <property type="entry name" value="MFS_Sugar_Transporters"/>
</dbReference>
<sequence length="582" mass="65651">MSATEFVEDVKEPEKTQIQVEPLQKKLSDNSGGFTDNQIDEYLAKFLDISNNAQGNESAEKKMSLKEGLKTFPKAAMWSFVLSSSIIMEGYDTNLLNSFYAFPAFNRKYGEYFEELGRWEIPAKWQTSLSMAVYVGEVLGLFFAGVVADRYGYRKTLIGALGTIMGFIFIVFFSINVEMLLAGEILLGFCWGMLQTLVITYATDVCPLVLRVYLTTYINACWVIGQLISSCILRGVLESKDPHSYRIPFAIQWVWPIPIMIGIYLAPESPWWLTRNNKAAEAKKNIKRLITVNENSPDPDVLANAMFNKMQLTIKEEEASTSGVSYLDCFRGDNFRRTRIASIIWLLQNITGSAFMGYSTYFYKQAGLAESMSFTFSIIQYVLGLLGTIGSWFLSQKLGRFTIFFCGLIGQFSVLIITGGLGFTSSSGASWAIGSLLLIFTFIYDFTVGPITYCAVAEMPSVRLRQKTVIIARNVYNIAGIITGIITPYMLNPTAWDWKAKAGLLWAGFSFVGIIWCWFEFPETKGRTFAELDVLFRDGVSSRKFKHTEVELFNTEEMIQKIGEEEIKKIVEADQVEKPEKV</sequence>
<organism evidence="11 12">
    <name type="scientific">Wickerhamomyces anomalus (strain ATCC 58044 / CBS 1984 / NCYC 433 / NRRL Y-366-8)</name>
    <name type="common">Yeast</name>
    <name type="synonym">Hansenula anomala</name>
    <dbReference type="NCBI Taxonomy" id="683960"/>
    <lineage>
        <taxon>Eukaryota</taxon>
        <taxon>Fungi</taxon>
        <taxon>Dikarya</taxon>
        <taxon>Ascomycota</taxon>
        <taxon>Saccharomycotina</taxon>
        <taxon>Saccharomycetes</taxon>
        <taxon>Phaffomycetales</taxon>
        <taxon>Wickerhamomycetaceae</taxon>
        <taxon>Wickerhamomyces</taxon>
    </lineage>
</organism>
<keyword evidence="4" id="KW-0762">Sugar transport</keyword>
<keyword evidence="3 8" id="KW-0813">Transport</keyword>
<evidence type="ECO:0000313" key="12">
    <source>
        <dbReference type="Proteomes" id="UP000094112"/>
    </source>
</evidence>
<dbReference type="RefSeq" id="XP_019038203.1">
    <property type="nucleotide sequence ID" value="XM_019181896.1"/>
</dbReference>
<dbReference type="FunFam" id="1.20.1250.20:FF:000254">
    <property type="entry name" value="MAL31p Maltose permease"/>
    <property type="match status" value="1"/>
</dbReference>
<keyword evidence="12" id="KW-1185">Reference proteome</keyword>
<dbReference type="GeneID" id="30199142"/>
<dbReference type="InterPro" id="IPR036259">
    <property type="entry name" value="MFS_trans_sf"/>
</dbReference>
<dbReference type="InterPro" id="IPR005828">
    <property type="entry name" value="MFS_sugar_transport-like"/>
</dbReference>
<dbReference type="Pfam" id="PF00083">
    <property type="entry name" value="Sugar_tr"/>
    <property type="match status" value="1"/>
</dbReference>
<reference evidence="11 12" key="1">
    <citation type="journal article" date="2016" name="Proc. Natl. Acad. Sci. U.S.A.">
        <title>Comparative genomics of biotechnologically important yeasts.</title>
        <authorList>
            <person name="Riley R."/>
            <person name="Haridas S."/>
            <person name="Wolfe K.H."/>
            <person name="Lopes M.R."/>
            <person name="Hittinger C.T."/>
            <person name="Goeker M."/>
            <person name="Salamov A.A."/>
            <person name="Wisecaver J.H."/>
            <person name="Long T.M."/>
            <person name="Calvey C.H."/>
            <person name="Aerts A.L."/>
            <person name="Barry K.W."/>
            <person name="Choi C."/>
            <person name="Clum A."/>
            <person name="Coughlan A.Y."/>
            <person name="Deshpande S."/>
            <person name="Douglass A.P."/>
            <person name="Hanson S.J."/>
            <person name="Klenk H.-P."/>
            <person name="LaButti K.M."/>
            <person name="Lapidus A."/>
            <person name="Lindquist E.A."/>
            <person name="Lipzen A.M."/>
            <person name="Meier-Kolthoff J.P."/>
            <person name="Ohm R.A."/>
            <person name="Otillar R.P."/>
            <person name="Pangilinan J.L."/>
            <person name="Peng Y."/>
            <person name="Rokas A."/>
            <person name="Rosa C.A."/>
            <person name="Scheuner C."/>
            <person name="Sibirny A.A."/>
            <person name="Slot J.C."/>
            <person name="Stielow J.B."/>
            <person name="Sun H."/>
            <person name="Kurtzman C.P."/>
            <person name="Blackwell M."/>
            <person name="Grigoriev I.V."/>
            <person name="Jeffries T.W."/>
        </authorList>
    </citation>
    <scope>NUCLEOTIDE SEQUENCE [LARGE SCALE GENOMIC DNA]</scope>
    <source>
        <strain evidence="12">ATCC 58044 / CBS 1984 / NCYC 433 / NRRL Y-366-8</strain>
    </source>
</reference>
<accession>A0A1E3P0J6</accession>
<name>A0A1E3P0J6_WICAA</name>
<dbReference type="PANTHER" id="PTHR48022:SF5">
    <property type="entry name" value="ALPHA-GLUCOSIDES PERMEASE MPH2-RELATED"/>
    <property type="match status" value="1"/>
</dbReference>
<evidence type="ECO:0000256" key="4">
    <source>
        <dbReference type="ARBA" id="ARBA00022597"/>
    </source>
</evidence>
<comment type="similarity">
    <text evidence="2 8">Belongs to the major facilitator superfamily. Sugar transporter (TC 2.A.1.1) family.</text>
</comment>
<feature type="transmembrane region" description="Helical" evidence="9">
    <location>
        <begin position="249"/>
        <end position="266"/>
    </location>
</feature>
<dbReference type="Gene3D" id="1.20.1250.20">
    <property type="entry name" value="MFS general substrate transporter like domains"/>
    <property type="match status" value="1"/>
</dbReference>
<proteinExistence type="inferred from homology"/>
<dbReference type="SUPFAM" id="SSF103473">
    <property type="entry name" value="MFS general substrate transporter"/>
    <property type="match status" value="1"/>
</dbReference>